<evidence type="ECO:0000256" key="4">
    <source>
        <dbReference type="SAM" id="Phobius"/>
    </source>
</evidence>
<dbReference type="GO" id="GO:0006412">
    <property type="term" value="P:translation"/>
    <property type="evidence" value="ECO:0007669"/>
    <property type="project" value="InterPro"/>
</dbReference>
<gene>
    <name evidence="6" type="ORF">MACK_004150</name>
</gene>
<dbReference type="EMBL" id="CP102584">
    <property type="protein sequence ID" value="UVC46360.1"/>
    <property type="molecule type" value="Genomic_DNA"/>
</dbReference>
<evidence type="ECO:0000256" key="3">
    <source>
        <dbReference type="ARBA" id="ARBA00023274"/>
    </source>
</evidence>
<evidence type="ECO:0000313" key="7">
    <source>
        <dbReference type="Proteomes" id="UP000244811"/>
    </source>
</evidence>
<evidence type="ECO:0000259" key="5">
    <source>
        <dbReference type="Pfam" id="PF00189"/>
    </source>
</evidence>
<dbReference type="GO" id="GO:1990904">
    <property type="term" value="C:ribonucleoprotein complex"/>
    <property type="evidence" value="ECO:0007669"/>
    <property type="project" value="UniProtKB-KW"/>
</dbReference>
<evidence type="ECO:0000256" key="2">
    <source>
        <dbReference type="ARBA" id="ARBA00022980"/>
    </source>
</evidence>
<keyword evidence="2 6" id="KW-0689">Ribosomal protein</keyword>
<dbReference type="Proteomes" id="UP000244811">
    <property type="component" value="Apicoplast Pltd"/>
</dbReference>
<sequence length="232" mass="28151">MSKIVSPILIRYKNMPNYINNLHIKLNKNNNYLTYNKFFTIILSFIYLLKLKITRYKIFSNKLVYLYCNYYDFYNIHISLVFYKLKLKHLIQINKKLLTLSNYLNYFIKFNLYKFNYFVLPLIKKFKYNSKNIHHLITSIKNFIKFNKNFKKKIINFINSLLRQPKLKKNNEVIQGIKCIYSGCLYKNSKRRSFKYTKGNTSTTYIMSNILYSKKTLQTNRGLVGIKLWVYK</sequence>
<comment type="similarity">
    <text evidence="1">Belongs to the universal ribosomal protein uS3 family.</text>
</comment>
<dbReference type="GO" id="GO:0005840">
    <property type="term" value="C:ribosome"/>
    <property type="evidence" value="ECO:0007669"/>
    <property type="project" value="UniProtKB-KW"/>
</dbReference>
<dbReference type="SUPFAM" id="SSF54821">
    <property type="entry name" value="Ribosomal protein S3 C-terminal domain"/>
    <property type="match status" value="1"/>
</dbReference>
<evidence type="ECO:0000313" key="6">
    <source>
        <dbReference type="EMBL" id="UVC46360.1"/>
    </source>
</evidence>
<proteinExistence type="inferred from homology"/>
<feature type="domain" description="Small ribosomal subunit protein uS3 C-terminal" evidence="5">
    <location>
        <begin position="143"/>
        <end position="230"/>
    </location>
</feature>
<dbReference type="Pfam" id="PF00189">
    <property type="entry name" value="Ribosomal_S3_C"/>
    <property type="match status" value="1"/>
</dbReference>
<keyword evidence="3" id="KW-0687">Ribonucleoprotein</keyword>
<keyword evidence="6" id="KW-0934">Plastid</keyword>
<name>A0A976SI26_THEOR</name>
<dbReference type="GO" id="GO:0003735">
    <property type="term" value="F:structural constituent of ribosome"/>
    <property type="evidence" value="ECO:0007669"/>
    <property type="project" value="InterPro"/>
</dbReference>
<keyword evidence="4" id="KW-0812">Transmembrane</keyword>
<organism evidence="6 7">
    <name type="scientific">Theileria orientalis</name>
    <dbReference type="NCBI Taxonomy" id="68886"/>
    <lineage>
        <taxon>Eukaryota</taxon>
        <taxon>Sar</taxon>
        <taxon>Alveolata</taxon>
        <taxon>Apicomplexa</taxon>
        <taxon>Aconoidasida</taxon>
        <taxon>Piroplasmida</taxon>
        <taxon>Theileriidae</taxon>
        <taxon>Theileria</taxon>
    </lineage>
</organism>
<evidence type="ECO:0000256" key="1">
    <source>
        <dbReference type="ARBA" id="ARBA00010761"/>
    </source>
</evidence>
<dbReference type="InterPro" id="IPR036419">
    <property type="entry name" value="Ribosomal_S3_C_sf"/>
</dbReference>
<reference evidence="6" key="1">
    <citation type="submission" date="2022-07" db="EMBL/GenBank/DDBJ databases">
        <title>Chromosomal assemblies of T. orientalis with long-read sequencing.</title>
        <authorList>
            <person name="Yam J."/>
            <person name="Bogema D.R."/>
            <person name="Micallef M.L."/>
            <person name="Djordjevic S."/>
            <person name="Jenkins C."/>
        </authorList>
    </citation>
    <scope>NUCLEOTIDE SEQUENCE</scope>
    <source>
        <strain evidence="6">Goon Nure</strain>
    </source>
</reference>
<geneLocation type="apicoplast" evidence="6"/>
<accession>A0A976SI26</accession>
<protein>
    <submittedName>
        <fullName evidence="6">Ribosomal protein S3</fullName>
    </submittedName>
</protein>
<feature type="transmembrane region" description="Helical" evidence="4">
    <location>
        <begin position="32"/>
        <end position="51"/>
    </location>
</feature>
<dbReference type="InterPro" id="IPR001351">
    <property type="entry name" value="Ribosomal_uS3_C"/>
</dbReference>
<keyword evidence="6" id="KW-0933">Apicoplast</keyword>
<dbReference type="Gene3D" id="3.30.1140.32">
    <property type="entry name" value="Ribosomal protein S3, C-terminal domain"/>
    <property type="match status" value="1"/>
</dbReference>
<dbReference type="AlphaFoldDB" id="A0A976SI26"/>
<keyword evidence="4" id="KW-1133">Transmembrane helix</keyword>
<keyword evidence="4" id="KW-0472">Membrane</keyword>